<evidence type="ECO:0000313" key="7">
    <source>
        <dbReference type="EMBL" id="EFR31162.1"/>
    </source>
</evidence>
<dbReference type="PANTHER" id="PTHR21600">
    <property type="entry name" value="MITOCHONDRIAL RNA PSEUDOURIDINE SYNTHASE"/>
    <property type="match status" value="1"/>
</dbReference>
<feature type="active site" evidence="3">
    <location>
        <position position="134"/>
    </location>
</feature>
<dbReference type="PROSITE" id="PS01129">
    <property type="entry name" value="PSI_RLU"/>
    <property type="match status" value="1"/>
</dbReference>
<dbReference type="GO" id="GO:0009982">
    <property type="term" value="F:pseudouridine synthase activity"/>
    <property type="evidence" value="ECO:0007669"/>
    <property type="project" value="InterPro"/>
</dbReference>
<sequence>MELEWIYQADQPQLVRNFLQEQGIPRKFLSAVKYRGGSILLNGQAVTVRASLRPGDRLKVQAAPELGHETVPASQLPIEIVYEDPDCLVVNKPINTVSIPSQKHPDSSMANRIKGYYQQQGYSDQVIHIVTRLDRDTSGLMLIAKHRLAHAYFDQQIRNKTIKKYYYAISEGIDWPREGLIDAPIGRHPDSIIQRRVDVSGRPALTRFWVQDKYPEATLLKLQLLTGRTHQIRVHLAHLGGPLVGDTLYGGSYQDQIQRQALHCGQLEFKQPFSHEQIILKQALPADMQAWLEAQA</sequence>
<dbReference type="GO" id="GO:0000455">
    <property type="term" value="P:enzyme-directed rRNA pseudouridine synthesis"/>
    <property type="evidence" value="ECO:0007669"/>
    <property type="project" value="TreeGrafter"/>
</dbReference>
<keyword evidence="8" id="KW-1185">Reference proteome</keyword>
<proteinExistence type="inferred from homology"/>
<dbReference type="STRING" id="908337.HMPREF9257_1424"/>
<dbReference type="Gene3D" id="3.30.2350.10">
    <property type="entry name" value="Pseudouridine synthase"/>
    <property type="match status" value="1"/>
</dbReference>
<dbReference type="EC" id="5.4.99.-" evidence="5"/>
<evidence type="ECO:0000259" key="6">
    <source>
        <dbReference type="Pfam" id="PF00849"/>
    </source>
</evidence>
<evidence type="ECO:0000256" key="4">
    <source>
        <dbReference type="PROSITE-ProRule" id="PRU00182"/>
    </source>
</evidence>
<dbReference type="InterPro" id="IPR006225">
    <property type="entry name" value="PsdUridine_synth_RluC/D"/>
</dbReference>
<evidence type="ECO:0000256" key="3">
    <source>
        <dbReference type="PIRSR" id="PIRSR606225-1"/>
    </source>
</evidence>
<dbReference type="NCBIfam" id="TIGR00005">
    <property type="entry name" value="rluA_subfam"/>
    <property type="match status" value="1"/>
</dbReference>
<dbReference type="AlphaFoldDB" id="E4KPD7"/>
<dbReference type="InterPro" id="IPR006224">
    <property type="entry name" value="PsdUridine_synth_RluA-like_CS"/>
</dbReference>
<evidence type="ECO:0000256" key="2">
    <source>
        <dbReference type="ARBA" id="ARBA00010876"/>
    </source>
</evidence>
<feature type="domain" description="Pseudouridine synthase RsuA/RluA-like" evidence="6">
    <location>
        <begin position="87"/>
        <end position="238"/>
    </location>
</feature>
<dbReference type="InterPro" id="IPR050188">
    <property type="entry name" value="RluA_PseudoU_synthase"/>
</dbReference>
<dbReference type="Pfam" id="PF00849">
    <property type="entry name" value="PseudoU_synth_2"/>
    <property type="match status" value="1"/>
</dbReference>
<dbReference type="Proteomes" id="UP000005990">
    <property type="component" value="Unassembled WGS sequence"/>
</dbReference>
<keyword evidence="4" id="KW-0694">RNA-binding</keyword>
<keyword evidence="5 7" id="KW-0413">Isomerase</keyword>
<comment type="function">
    <text evidence="5">Responsible for synthesis of pseudouridine from uracil.</text>
</comment>
<accession>E4KPD7</accession>
<dbReference type="EMBL" id="AENN01000015">
    <property type="protein sequence ID" value="EFR31162.1"/>
    <property type="molecule type" value="Genomic_DNA"/>
</dbReference>
<comment type="similarity">
    <text evidence="2 5">Belongs to the pseudouridine synthase RluA family.</text>
</comment>
<reference evidence="7 8" key="1">
    <citation type="submission" date="2010-10" db="EMBL/GenBank/DDBJ databases">
        <authorList>
            <person name="Durkin A.S."/>
            <person name="Madupu R."/>
            <person name="Torralba M."/>
            <person name="Gillis M."/>
            <person name="Methe B."/>
            <person name="Sutton G."/>
            <person name="Nelson K.E."/>
        </authorList>
    </citation>
    <scope>NUCLEOTIDE SEQUENCE [LARGE SCALE GENOMIC DNA]</scope>
    <source>
        <strain evidence="7 8">ACS-139-V-Col8</strain>
    </source>
</reference>
<dbReference type="SUPFAM" id="SSF55120">
    <property type="entry name" value="Pseudouridine synthase"/>
    <property type="match status" value="1"/>
</dbReference>
<gene>
    <name evidence="7" type="ORF">HMPREF9257_1424</name>
</gene>
<dbReference type="CDD" id="cd02869">
    <property type="entry name" value="PseudoU_synth_RluA_like"/>
    <property type="match status" value="1"/>
</dbReference>
<evidence type="ECO:0000313" key="8">
    <source>
        <dbReference type="Proteomes" id="UP000005990"/>
    </source>
</evidence>
<protein>
    <recommendedName>
        <fullName evidence="5">Pseudouridine synthase</fullName>
        <ecNumber evidence="5">5.4.99.-</ecNumber>
    </recommendedName>
</protein>
<name>E4KPD7_9LACT</name>
<dbReference type="RefSeq" id="WP_006418365.1">
    <property type="nucleotide sequence ID" value="NZ_AENN01000015.1"/>
</dbReference>
<dbReference type="GO" id="GO:0003723">
    <property type="term" value="F:RNA binding"/>
    <property type="evidence" value="ECO:0007669"/>
    <property type="project" value="UniProtKB-KW"/>
</dbReference>
<dbReference type="eggNOG" id="COG0564">
    <property type="taxonomic scope" value="Bacteria"/>
</dbReference>
<organism evidence="7 8">
    <name type="scientific">Eremococcus coleocola ACS-139-V-Col8</name>
    <dbReference type="NCBI Taxonomy" id="908337"/>
    <lineage>
        <taxon>Bacteria</taxon>
        <taxon>Bacillati</taxon>
        <taxon>Bacillota</taxon>
        <taxon>Bacilli</taxon>
        <taxon>Lactobacillales</taxon>
        <taxon>Aerococcaceae</taxon>
        <taxon>Eremococcus</taxon>
    </lineage>
</organism>
<comment type="caution">
    <text evidence="7">The sequence shown here is derived from an EMBL/GenBank/DDBJ whole genome shotgun (WGS) entry which is preliminary data.</text>
</comment>
<dbReference type="OrthoDB" id="9807829at2"/>
<evidence type="ECO:0000256" key="1">
    <source>
        <dbReference type="ARBA" id="ARBA00000073"/>
    </source>
</evidence>
<dbReference type="InterPro" id="IPR006145">
    <property type="entry name" value="PsdUridine_synth_RsuA/RluA"/>
</dbReference>
<evidence type="ECO:0000256" key="5">
    <source>
        <dbReference type="RuleBase" id="RU362028"/>
    </source>
</evidence>
<dbReference type="PANTHER" id="PTHR21600:SF35">
    <property type="entry name" value="PSEUDOURIDINE SYNTHASE"/>
    <property type="match status" value="1"/>
</dbReference>
<dbReference type="PROSITE" id="PS50889">
    <property type="entry name" value="S4"/>
    <property type="match status" value="1"/>
</dbReference>
<dbReference type="GO" id="GO:0140098">
    <property type="term" value="F:catalytic activity, acting on RNA"/>
    <property type="evidence" value="ECO:0007669"/>
    <property type="project" value="UniProtKB-ARBA"/>
</dbReference>
<dbReference type="InterPro" id="IPR020103">
    <property type="entry name" value="PsdUridine_synth_cat_dom_sf"/>
</dbReference>
<comment type="catalytic activity">
    <reaction evidence="1 5">
        <text>a uridine in RNA = a pseudouridine in RNA</text>
        <dbReference type="Rhea" id="RHEA:48348"/>
        <dbReference type="Rhea" id="RHEA-COMP:12068"/>
        <dbReference type="Rhea" id="RHEA-COMP:12069"/>
        <dbReference type="ChEBI" id="CHEBI:65314"/>
        <dbReference type="ChEBI" id="CHEBI:65315"/>
    </reaction>
</comment>